<comment type="caution">
    <text evidence="2">The sequence shown here is derived from an EMBL/GenBank/DDBJ whole genome shotgun (WGS) entry which is preliminary data.</text>
</comment>
<dbReference type="Proteomes" id="UP001151760">
    <property type="component" value="Unassembled WGS sequence"/>
</dbReference>
<protein>
    <submittedName>
        <fullName evidence="2">Uncharacterized protein</fullName>
    </submittedName>
</protein>
<reference evidence="2" key="2">
    <citation type="submission" date="2022-01" db="EMBL/GenBank/DDBJ databases">
        <authorList>
            <person name="Yamashiro T."/>
            <person name="Shiraishi A."/>
            <person name="Satake H."/>
            <person name="Nakayama K."/>
        </authorList>
    </citation>
    <scope>NUCLEOTIDE SEQUENCE</scope>
</reference>
<evidence type="ECO:0000313" key="2">
    <source>
        <dbReference type="EMBL" id="GJT52689.1"/>
    </source>
</evidence>
<gene>
    <name evidence="2" type="ORF">Tco_0978846</name>
</gene>
<sequence length="158" mass="17409">MPMNQELLIIRQAPPSHDYVPGLEHLEYLALFDDEISVEDQPLPADALPTALSLVYVADSDPLEGEPDEDPANYPVDEGDDDDDEESSKDDEEEDKEASEDNKEEEEPLALADSTLPAIDSVPSAEETEPFKTDESAATPPPPRSLQTIVLFFLDRSP</sequence>
<accession>A0ABQ5EPE9</accession>
<dbReference type="EMBL" id="BQNB010016519">
    <property type="protein sequence ID" value="GJT52689.1"/>
    <property type="molecule type" value="Genomic_DNA"/>
</dbReference>
<proteinExistence type="predicted"/>
<evidence type="ECO:0000256" key="1">
    <source>
        <dbReference type="SAM" id="MobiDB-lite"/>
    </source>
</evidence>
<name>A0ABQ5EPE9_9ASTR</name>
<feature type="compositionally biased region" description="Acidic residues" evidence="1">
    <location>
        <begin position="61"/>
        <end position="108"/>
    </location>
</feature>
<organism evidence="2 3">
    <name type="scientific">Tanacetum coccineum</name>
    <dbReference type="NCBI Taxonomy" id="301880"/>
    <lineage>
        <taxon>Eukaryota</taxon>
        <taxon>Viridiplantae</taxon>
        <taxon>Streptophyta</taxon>
        <taxon>Embryophyta</taxon>
        <taxon>Tracheophyta</taxon>
        <taxon>Spermatophyta</taxon>
        <taxon>Magnoliopsida</taxon>
        <taxon>eudicotyledons</taxon>
        <taxon>Gunneridae</taxon>
        <taxon>Pentapetalae</taxon>
        <taxon>asterids</taxon>
        <taxon>campanulids</taxon>
        <taxon>Asterales</taxon>
        <taxon>Asteraceae</taxon>
        <taxon>Asteroideae</taxon>
        <taxon>Anthemideae</taxon>
        <taxon>Anthemidinae</taxon>
        <taxon>Tanacetum</taxon>
    </lineage>
</organism>
<keyword evidence="3" id="KW-1185">Reference proteome</keyword>
<reference evidence="2" key="1">
    <citation type="journal article" date="2022" name="Int. J. Mol. Sci.">
        <title>Draft Genome of Tanacetum Coccineum: Genomic Comparison of Closely Related Tanacetum-Family Plants.</title>
        <authorList>
            <person name="Yamashiro T."/>
            <person name="Shiraishi A."/>
            <person name="Nakayama K."/>
            <person name="Satake H."/>
        </authorList>
    </citation>
    <scope>NUCLEOTIDE SEQUENCE</scope>
</reference>
<feature type="region of interest" description="Disordered" evidence="1">
    <location>
        <begin position="58"/>
        <end position="146"/>
    </location>
</feature>
<evidence type="ECO:0000313" key="3">
    <source>
        <dbReference type="Proteomes" id="UP001151760"/>
    </source>
</evidence>